<name>A0A8K0JJ11_9TREE</name>
<gene>
    <name evidence="2" type="ORF">FFLO_04412</name>
</gene>
<reference evidence="2" key="1">
    <citation type="submission" date="2020-04" db="EMBL/GenBank/DDBJ databases">
        <title>Analysis of mating type loci in Filobasidium floriforme.</title>
        <authorList>
            <person name="Nowrousian M."/>
        </authorList>
    </citation>
    <scope>NUCLEOTIDE SEQUENCE</scope>
    <source>
        <strain evidence="2">CBS 6242</strain>
    </source>
</reference>
<dbReference type="Proteomes" id="UP000812966">
    <property type="component" value="Unassembled WGS sequence"/>
</dbReference>
<protein>
    <submittedName>
        <fullName evidence="2">Uncharacterized protein</fullName>
    </submittedName>
</protein>
<accession>A0A8K0JJ11</accession>
<proteinExistence type="predicted"/>
<dbReference type="AlphaFoldDB" id="A0A8K0JJ11"/>
<comment type="caution">
    <text evidence="2">The sequence shown here is derived from an EMBL/GenBank/DDBJ whole genome shotgun (WGS) entry which is preliminary data.</text>
</comment>
<feature type="signal peptide" evidence="1">
    <location>
        <begin position="1"/>
        <end position="21"/>
    </location>
</feature>
<evidence type="ECO:0000256" key="1">
    <source>
        <dbReference type="SAM" id="SignalP"/>
    </source>
</evidence>
<evidence type="ECO:0000313" key="2">
    <source>
        <dbReference type="EMBL" id="KAG7531351.1"/>
    </source>
</evidence>
<sequence length="79" mass="8749">MGCKLLPWFSMLLIALLQINADAINLHKRQTDSKDSDVDPRLDRCDQQGGLTYGSPAPGMAMIGSMPPRASYDWKTLLL</sequence>
<feature type="chain" id="PRO_5035448150" evidence="1">
    <location>
        <begin position="22"/>
        <end position="79"/>
    </location>
</feature>
<keyword evidence="1" id="KW-0732">Signal</keyword>
<dbReference type="EMBL" id="JABELV010000093">
    <property type="protein sequence ID" value="KAG7531351.1"/>
    <property type="molecule type" value="Genomic_DNA"/>
</dbReference>
<organism evidence="2 3">
    <name type="scientific">Filobasidium floriforme</name>
    <dbReference type="NCBI Taxonomy" id="5210"/>
    <lineage>
        <taxon>Eukaryota</taxon>
        <taxon>Fungi</taxon>
        <taxon>Dikarya</taxon>
        <taxon>Basidiomycota</taxon>
        <taxon>Agaricomycotina</taxon>
        <taxon>Tremellomycetes</taxon>
        <taxon>Filobasidiales</taxon>
        <taxon>Filobasidiaceae</taxon>
        <taxon>Filobasidium</taxon>
    </lineage>
</organism>
<evidence type="ECO:0000313" key="3">
    <source>
        <dbReference type="Proteomes" id="UP000812966"/>
    </source>
</evidence>
<keyword evidence="3" id="KW-1185">Reference proteome</keyword>